<proteinExistence type="predicted"/>
<evidence type="ECO:0000256" key="2">
    <source>
        <dbReference type="SAM" id="SignalP"/>
    </source>
</evidence>
<feature type="chain" id="PRO_5009523606" description="Periplasmic heavy metal sensor" evidence="2">
    <location>
        <begin position="21"/>
        <end position="269"/>
    </location>
</feature>
<keyword evidence="2" id="KW-0732">Signal</keyword>
<evidence type="ECO:0000313" key="4">
    <source>
        <dbReference type="Proteomes" id="UP000178606"/>
    </source>
</evidence>
<dbReference type="Gene3D" id="1.20.120.1490">
    <property type="match status" value="1"/>
</dbReference>
<dbReference type="GO" id="GO:0042597">
    <property type="term" value="C:periplasmic space"/>
    <property type="evidence" value="ECO:0007669"/>
    <property type="project" value="InterPro"/>
</dbReference>
<dbReference type="InterPro" id="IPR012899">
    <property type="entry name" value="LTXXQ"/>
</dbReference>
<protein>
    <recommendedName>
        <fullName evidence="5">Periplasmic heavy metal sensor</fullName>
    </recommendedName>
</protein>
<dbReference type="Pfam" id="PF07813">
    <property type="entry name" value="LTXXQ"/>
    <property type="match status" value="1"/>
</dbReference>
<dbReference type="AlphaFoldDB" id="A0A1F6CSN2"/>
<evidence type="ECO:0000256" key="1">
    <source>
        <dbReference type="SAM" id="MobiDB-lite"/>
    </source>
</evidence>
<gene>
    <name evidence="3" type="ORF">A3F84_05645</name>
</gene>
<organism evidence="3 4">
    <name type="scientific">Handelsmanbacteria sp. (strain RIFCSPLOWO2_12_FULL_64_10)</name>
    <dbReference type="NCBI Taxonomy" id="1817868"/>
    <lineage>
        <taxon>Bacteria</taxon>
        <taxon>Candidatus Handelsmaniibacteriota</taxon>
    </lineage>
</organism>
<dbReference type="Proteomes" id="UP000178606">
    <property type="component" value="Unassembled WGS sequence"/>
</dbReference>
<evidence type="ECO:0008006" key="5">
    <source>
        <dbReference type="Google" id="ProtNLM"/>
    </source>
</evidence>
<feature type="signal peptide" evidence="2">
    <location>
        <begin position="1"/>
        <end position="20"/>
    </location>
</feature>
<reference evidence="3 4" key="1">
    <citation type="journal article" date="2016" name="Nat. Commun.">
        <title>Thousands of microbial genomes shed light on interconnected biogeochemical processes in an aquifer system.</title>
        <authorList>
            <person name="Anantharaman K."/>
            <person name="Brown C.T."/>
            <person name="Hug L.A."/>
            <person name="Sharon I."/>
            <person name="Castelle C.J."/>
            <person name="Probst A.J."/>
            <person name="Thomas B.C."/>
            <person name="Singh A."/>
            <person name="Wilkins M.J."/>
            <person name="Karaoz U."/>
            <person name="Brodie E.L."/>
            <person name="Williams K.H."/>
            <person name="Hubbard S.S."/>
            <person name="Banfield J.F."/>
        </authorList>
    </citation>
    <scope>NUCLEOTIDE SEQUENCE [LARGE SCALE GENOMIC DNA]</scope>
    <source>
        <strain evidence="4">RIFCSPLOWO2_12_FULL_64_10</strain>
    </source>
</reference>
<comment type="caution">
    <text evidence="3">The sequence shown here is derived from an EMBL/GenBank/DDBJ whole genome shotgun (WGS) entry which is preliminary data.</text>
</comment>
<feature type="compositionally biased region" description="Gly residues" evidence="1">
    <location>
        <begin position="243"/>
        <end position="255"/>
    </location>
</feature>
<feature type="compositionally biased region" description="Basic and acidic residues" evidence="1">
    <location>
        <begin position="258"/>
        <end position="269"/>
    </location>
</feature>
<feature type="region of interest" description="Disordered" evidence="1">
    <location>
        <begin position="243"/>
        <end position="269"/>
    </location>
</feature>
<accession>A0A1F6CSN2</accession>
<name>A0A1F6CSN2_HANXR</name>
<sequence length="269" mass="29184">MKRWFLAGVTAILAGGAVWAQAPPAGEPQEDAMFEEMLPEPVVGLWMEEGPAEDVLMELAEAGPVGDVWMAEAPAEGTFDVPLPEGLDFVAEAGPGGGMGMGPGGPGMMGPGGPPMMMRRRMMRFRGRPMGMMGGPMMLARVAKAIGLTDEQMNRMRGLRTAHQKEMIRMGADARIAKMELGEALRQPSPRPEDVKARVAAVNATRGQMLEKTVNFRLEMKKVLTPEQQEKIKNLMMNRMMGGGGRGGWGWGGGQQWKPKEEPKAEPKK</sequence>
<evidence type="ECO:0000313" key="3">
    <source>
        <dbReference type="EMBL" id="OGG52127.1"/>
    </source>
</evidence>
<dbReference type="EMBL" id="MFKF01000156">
    <property type="protein sequence ID" value="OGG52127.1"/>
    <property type="molecule type" value="Genomic_DNA"/>
</dbReference>